<keyword evidence="5" id="KW-0804">Transcription</keyword>
<name>A0A511F8L6_9CELL</name>
<dbReference type="GO" id="GO:0016987">
    <property type="term" value="F:sigma factor activity"/>
    <property type="evidence" value="ECO:0007669"/>
    <property type="project" value="UniProtKB-KW"/>
</dbReference>
<comment type="subunit">
    <text evidence="2">Interacts transiently with the RNA polymerase catalytic core formed by RpoA, RpoB, RpoC and RpoZ (2 alpha, 1 beta, 1 beta' and 1 omega subunit) to form the RNA polymerase holoenzyme that can initiate transcription.</text>
</comment>
<dbReference type="AlphaFoldDB" id="A0A511F8L6"/>
<evidence type="ECO:0000256" key="6">
    <source>
        <dbReference type="SAM" id="MobiDB-lite"/>
    </source>
</evidence>
<keyword evidence="11" id="KW-1185">Reference proteome</keyword>
<feature type="region of interest" description="Disordered" evidence="6">
    <location>
        <begin position="74"/>
        <end position="95"/>
    </location>
</feature>
<evidence type="ECO:0000313" key="11">
    <source>
        <dbReference type="Proteomes" id="UP000321723"/>
    </source>
</evidence>
<evidence type="ECO:0000256" key="2">
    <source>
        <dbReference type="ARBA" id="ARBA00011344"/>
    </source>
</evidence>
<dbReference type="PANTHER" id="PTHR30173:SF43">
    <property type="entry name" value="ECF RNA POLYMERASE SIGMA FACTOR SIGI-RELATED"/>
    <property type="match status" value="1"/>
</dbReference>
<dbReference type="InterPro" id="IPR013325">
    <property type="entry name" value="RNA_pol_sigma_r2"/>
</dbReference>
<evidence type="ECO:0000259" key="8">
    <source>
        <dbReference type="Pfam" id="PF08281"/>
    </source>
</evidence>
<gene>
    <name evidence="9" type="ORF">CHO01_06760</name>
    <name evidence="10" type="ORF">HNR08_003089</name>
</gene>
<dbReference type="PANTHER" id="PTHR30173">
    <property type="entry name" value="SIGMA 19 FACTOR"/>
    <property type="match status" value="1"/>
</dbReference>
<evidence type="ECO:0000256" key="1">
    <source>
        <dbReference type="ARBA" id="ARBA00010641"/>
    </source>
</evidence>
<dbReference type="InterPro" id="IPR007627">
    <property type="entry name" value="RNA_pol_sigma70_r2"/>
</dbReference>
<evidence type="ECO:0000256" key="3">
    <source>
        <dbReference type="ARBA" id="ARBA00023015"/>
    </source>
</evidence>
<dbReference type="SUPFAM" id="SSF88659">
    <property type="entry name" value="Sigma3 and sigma4 domains of RNA polymerase sigma factors"/>
    <property type="match status" value="1"/>
</dbReference>
<dbReference type="Proteomes" id="UP000564629">
    <property type="component" value="Unassembled WGS sequence"/>
</dbReference>
<dbReference type="Gene3D" id="1.10.1740.10">
    <property type="match status" value="1"/>
</dbReference>
<dbReference type="SUPFAM" id="SSF54427">
    <property type="entry name" value="NTF2-like"/>
    <property type="match status" value="1"/>
</dbReference>
<dbReference type="GO" id="GO:0006352">
    <property type="term" value="P:DNA-templated transcription initiation"/>
    <property type="evidence" value="ECO:0007669"/>
    <property type="project" value="InterPro"/>
</dbReference>
<evidence type="ECO:0000256" key="5">
    <source>
        <dbReference type="ARBA" id="ARBA00023163"/>
    </source>
</evidence>
<protein>
    <submittedName>
        <fullName evidence="9">RNA polymerase sigma factor</fullName>
    </submittedName>
    <submittedName>
        <fullName evidence="10">RNA polymerase sigma-70 factor (ECF subfamily)</fullName>
    </submittedName>
</protein>
<accession>A0A511F8L6</accession>
<keyword evidence="4" id="KW-0731">Sigma factor</keyword>
<dbReference type="Pfam" id="PF08281">
    <property type="entry name" value="Sigma70_r4_2"/>
    <property type="match status" value="1"/>
</dbReference>
<reference evidence="10 12" key="2">
    <citation type="submission" date="2020-08" db="EMBL/GenBank/DDBJ databases">
        <title>Sequencing the genomes of 1000 actinobacteria strains.</title>
        <authorList>
            <person name="Klenk H.-P."/>
        </authorList>
    </citation>
    <scope>NUCLEOTIDE SEQUENCE [LARGE SCALE GENOMIC DNA]</scope>
    <source>
        <strain evidence="10 12">DSM 9581</strain>
    </source>
</reference>
<dbReference type="Pfam" id="PF04542">
    <property type="entry name" value="Sigma70_r2"/>
    <property type="match status" value="1"/>
</dbReference>
<proteinExistence type="inferred from homology"/>
<evidence type="ECO:0000256" key="4">
    <source>
        <dbReference type="ARBA" id="ARBA00023082"/>
    </source>
</evidence>
<dbReference type="Proteomes" id="UP000321723">
    <property type="component" value="Unassembled WGS sequence"/>
</dbReference>
<evidence type="ECO:0000313" key="10">
    <source>
        <dbReference type="EMBL" id="MBB5474353.1"/>
    </source>
</evidence>
<dbReference type="EMBL" id="JACHDN010000001">
    <property type="protein sequence ID" value="MBB5474353.1"/>
    <property type="molecule type" value="Genomic_DNA"/>
</dbReference>
<dbReference type="InterPro" id="IPR014284">
    <property type="entry name" value="RNA_pol_sigma-70_dom"/>
</dbReference>
<dbReference type="InterPro" id="IPR032710">
    <property type="entry name" value="NTF2-like_dom_sf"/>
</dbReference>
<dbReference type="SUPFAM" id="SSF88946">
    <property type="entry name" value="Sigma2 domain of RNA polymerase sigma factors"/>
    <property type="match status" value="1"/>
</dbReference>
<dbReference type="InterPro" id="IPR036388">
    <property type="entry name" value="WH-like_DNA-bd_sf"/>
</dbReference>
<evidence type="ECO:0000259" key="7">
    <source>
        <dbReference type="Pfam" id="PF04542"/>
    </source>
</evidence>
<dbReference type="Gene3D" id="3.10.450.50">
    <property type="match status" value="1"/>
</dbReference>
<dbReference type="Gene3D" id="1.10.10.10">
    <property type="entry name" value="Winged helix-like DNA-binding domain superfamily/Winged helix DNA-binding domain"/>
    <property type="match status" value="1"/>
</dbReference>
<dbReference type="InterPro" id="IPR013249">
    <property type="entry name" value="RNA_pol_sigma70_r4_t2"/>
</dbReference>
<dbReference type="NCBIfam" id="TIGR02937">
    <property type="entry name" value="sigma70-ECF"/>
    <property type="match status" value="1"/>
</dbReference>
<dbReference type="EMBL" id="BJVQ01000005">
    <property type="protein sequence ID" value="GEL45560.1"/>
    <property type="molecule type" value="Genomic_DNA"/>
</dbReference>
<evidence type="ECO:0000313" key="12">
    <source>
        <dbReference type="Proteomes" id="UP000564629"/>
    </source>
</evidence>
<comment type="similarity">
    <text evidence="1">Belongs to the sigma-70 factor family. ECF subfamily.</text>
</comment>
<sequence>MDTTTVFEQQRTHLRAVAYRLLGSVHEADDAVQEAWLRLERSDVSGVTNLPGWLTTVVSRICLDQLRARASRREDLGADPVPPRDGPVLDPAAEAERADDVGRALQVVLDALAPAERLAFCLHDLFGLSFEEVAAVLGRSEAASRQLASRARRRVRGQADEVEVDRARQRELVEAFLDASRNGRFDALLRLLHPDAELVSDAAAAAMGSPARVAGGEAVARFFDGRARAARLTELDGFAAAVWSLRGEVKVVFAFVVEDGAIRRVELIGDDPARLDLAVRSRRPTGAP</sequence>
<dbReference type="InterPro" id="IPR052704">
    <property type="entry name" value="ECF_Sigma-70_Domain"/>
</dbReference>
<reference evidence="9 11" key="1">
    <citation type="submission" date="2019-07" db="EMBL/GenBank/DDBJ databases">
        <title>Whole genome shotgun sequence of Cellulomonas hominis NBRC 16055.</title>
        <authorList>
            <person name="Hosoyama A."/>
            <person name="Uohara A."/>
            <person name="Ohji S."/>
            <person name="Ichikawa N."/>
        </authorList>
    </citation>
    <scope>NUCLEOTIDE SEQUENCE [LARGE SCALE GENOMIC DNA]</scope>
    <source>
        <strain evidence="9 11">NBRC 16055</strain>
    </source>
</reference>
<dbReference type="CDD" id="cd06171">
    <property type="entry name" value="Sigma70_r4"/>
    <property type="match status" value="1"/>
</dbReference>
<feature type="domain" description="RNA polymerase sigma-70 region 2" evidence="7">
    <location>
        <begin position="7"/>
        <end position="70"/>
    </location>
</feature>
<feature type="domain" description="RNA polymerase sigma factor 70 region 4 type 2" evidence="8">
    <location>
        <begin position="103"/>
        <end position="154"/>
    </location>
</feature>
<organism evidence="9 11">
    <name type="scientific">Cellulomonas hominis</name>
    <dbReference type="NCBI Taxonomy" id="156981"/>
    <lineage>
        <taxon>Bacteria</taxon>
        <taxon>Bacillati</taxon>
        <taxon>Actinomycetota</taxon>
        <taxon>Actinomycetes</taxon>
        <taxon>Micrococcales</taxon>
        <taxon>Cellulomonadaceae</taxon>
        <taxon>Cellulomonas</taxon>
    </lineage>
</organism>
<evidence type="ECO:0000313" key="9">
    <source>
        <dbReference type="EMBL" id="GEL45560.1"/>
    </source>
</evidence>
<dbReference type="InterPro" id="IPR013324">
    <property type="entry name" value="RNA_pol_sigma_r3/r4-like"/>
</dbReference>
<comment type="caution">
    <text evidence="9">The sequence shown here is derived from an EMBL/GenBank/DDBJ whole genome shotgun (WGS) entry which is preliminary data.</text>
</comment>
<keyword evidence="3" id="KW-0805">Transcription regulation</keyword>
<dbReference type="GO" id="GO:0003677">
    <property type="term" value="F:DNA binding"/>
    <property type="evidence" value="ECO:0007669"/>
    <property type="project" value="InterPro"/>
</dbReference>
<dbReference type="OrthoDB" id="3211555at2"/>
<dbReference type="RefSeq" id="WP_146833585.1">
    <property type="nucleotide sequence ID" value="NZ_BJVQ01000005.1"/>
</dbReference>